<keyword evidence="3" id="KW-0479">Metal-binding</keyword>
<keyword evidence="2" id="KW-0349">Heme</keyword>
<evidence type="ECO:0000256" key="1">
    <source>
        <dbReference type="ARBA" id="ARBA00010617"/>
    </source>
</evidence>
<evidence type="ECO:0000256" key="5">
    <source>
        <dbReference type="SAM" id="Phobius"/>
    </source>
</evidence>
<dbReference type="SUPFAM" id="SSF48264">
    <property type="entry name" value="Cytochrome P450"/>
    <property type="match status" value="1"/>
</dbReference>
<keyword evidence="4" id="KW-0408">Iron</keyword>
<keyword evidence="5" id="KW-0472">Membrane</keyword>
<dbReference type="InterPro" id="IPR001128">
    <property type="entry name" value="Cyt_P450"/>
</dbReference>
<dbReference type="Pfam" id="PF00067">
    <property type="entry name" value="p450"/>
    <property type="match status" value="1"/>
</dbReference>
<dbReference type="Proteomes" id="UP000799424">
    <property type="component" value="Unassembled WGS sequence"/>
</dbReference>
<dbReference type="OrthoDB" id="3366823at2759"/>
<evidence type="ECO:0000256" key="4">
    <source>
        <dbReference type="ARBA" id="ARBA00023004"/>
    </source>
</evidence>
<gene>
    <name evidence="6" type="ORF">CC86DRAFT_448607</name>
</gene>
<name>A0A6A6ZMH1_9PLEO</name>
<evidence type="ECO:0000313" key="7">
    <source>
        <dbReference type="Proteomes" id="UP000799424"/>
    </source>
</evidence>
<dbReference type="GO" id="GO:0005506">
    <property type="term" value="F:iron ion binding"/>
    <property type="evidence" value="ECO:0007669"/>
    <property type="project" value="InterPro"/>
</dbReference>
<dbReference type="GO" id="GO:0020037">
    <property type="term" value="F:heme binding"/>
    <property type="evidence" value="ECO:0007669"/>
    <property type="project" value="InterPro"/>
</dbReference>
<dbReference type="PANTHER" id="PTHR24304:SF2">
    <property type="entry name" value="24-HYDROXYCHOLESTEROL 7-ALPHA-HYDROXYLASE"/>
    <property type="match status" value="1"/>
</dbReference>
<feature type="transmembrane region" description="Helical" evidence="5">
    <location>
        <begin position="6"/>
        <end position="30"/>
    </location>
</feature>
<evidence type="ECO:0000256" key="2">
    <source>
        <dbReference type="ARBA" id="ARBA00022617"/>
    </source>
</evidence>
<protein>
    <submittedName>
        <fullName evidence="6">Putative cytochrome-like protein P450</fullName>
    </submittedName>
</protein>
<dbReference type="AlphaFoldDB" id="A0A6A6ZMH1"/>
<dbReference type="InterPro" id="IPR036396">
    <property type="entry name" value="Cyt_P450_sf"/>
</dbReference>
<dbReference type="GO" id="GO:0008395">
    <property type="term" value="F:steroid hydroxylase activity"/>
    <property type="evidence" value="ECO:0007669"/>
    <property type="project" value="TreeGrafter"/>
</dbReference>
<evidence type="ECO:0000313" key="6">
    <source>
        <dbReference type="EMBL" id="KAF2822260.1"/>
    </source>
</evidence>
<dbReference type="Gene3D" id="1.10.630.10">
    <property type="entry name" value="Cytochrome P450"/>
    <property type="match status" value="1"/>
</dbReference>
<dbReference type="InterPro" id="IPR050529">
    <property type="entry name" value="CYP450_sterol_14alpha_dmase"/>
</dbReference>
<dbReference type="PANTHER" id="PTHR24304">
    <property type="entry name" value="CYTOCHROME P450 FAMILY 7"/>
    <property type="match status" value="1"/>
</dbReference>
<keyword evidence="7" id="KW-1185">Reference proteome</keyword>
<keyword evidence="5" id="KW-1133">Transmembrane helix</keyword>
<organism evidence="6 7">
    <name type="scientific">Ophiobolus disseminans</name>
    <dbReference type="NCBI Taxonomy" id="1469910"/>
    <lineage>
        <taxon>Eukaryota</taxon>
        <taxon>Fungi</taxon>
        <taxon>Dikarya</taxon>
        <taxon>Ascomycota</taxon>
        <taxon>Pezizomycotina</taxon>
        <taxon>Dothideomycetes</taxon>
        <taxon>Pleosporomycetidae</taxon>
        <taxon>Pleosporales</taxon>
        <taxon>Pleosporineae</taxon>
        <taxon>Phaeosphaeriaceae</taxon>
        <taxon>Ophiobolus</taxon>
    </lineage>
</organism>
<dbReference type="EMBL" id="MU006235">
    <property type="protein sequence ID" value="KAF2822260.1"/>
    <property type="molecule type" value="Genomic_DNA"/>
</dbReference>
<evidence type="ECO:0000256" key="3">
    <source>
        <dbReference type="ARBA" id="ARBA00022723"/>
    </source>
</evidence>
<accession>A0A6A6ZMH1</accession>
<reference evidence="6" key="1">
    <citation type="journal article" date="2020" name="Stud. Mycol.">
        <title>101 Dothideomycetes genomes: a test case for predicting lifestyles and emergence of pathogens.</title>
        <authorList>
            <person name="Haridas S."/>
            <person name="Albert R."/>
            <person name="Binder M."/>
            <person name="Bloem J."/>
            <person name="Labutti K."/>
            <person name="Salamov A."/>
            <person name="Andreopoulos B."/>
            <person name="Baker S."/>
            <person name="Barry K."/>
            <person name="Bills G."/>
            <person name="Bluhm B."/>
            <person name="Cannon C."/>
            <person name="Castanera R."/>
            <person name="Culley D."/>
            <person name="Daum C."/>
            <person name="Ezra D."/>
            <person name="Gonzalez J."/>
            <person name="Henrissat B."/>
            <person name="Kuo A."/>
            <person name="Liang C."/>
            <person name="Lipzen A."/>
            <person name="Lutzoni F."/>
            <person name="Magnuson J."/>
            <person name="Mondo S."/>
            <person name="Nolan M."/>
            <person name="Ohm R."/>
            <person name="Pangilinan J."/>
            <person name="Park H.-J."/>
            <person name="Ramirez L."/>
            <person name="Alfaro M."/>
            <person name="Sun H."/>
            <person name="Tritt A."/>
            <person name="Yoshinaga Y."/>
            <person name="Zwiers L.-H."/>
            <person name="Turgeon B."/>
            <person name="Goodwin S."/>
            <person name="Spatafora J."/>
            <person name="Crous P."/>
            <person name="Grigoriev I."/>
        </authorList>
    </citation>
    <scope>NUCLEOTIDE SEQUENCE</scope>
    <source>
        <strain evidence="6">CBS 113818</strain>
    </source>
</reference>
<dbReference type="GO" id="GO:0016705">
    <property type="term" value="F:oxidoreductase activity, acting on paired donors, with incorporation or reduction of molecular oxygen"/>
    <property type="evidence" value="ECO:0007669"/>
    <property type="project" value="InterPro"/>
</dbReference>
<proteinExistence type="inferred from homology"/>
<keyword evidence="5" id="KW-0812">Transmembrane</keyword>
<sequence length="547" mass="61441">MGYPNQQALLIISTFIIVPFLTYYITTILFHRNARSRARGKTPSTAPYYVPGIFHAFGLANTGPQKYFAQLIKEYGNFAPFYVKAGPQGLLIVREPIQVTEVLAASNAGAYIQALDKLFGLPPSALDLYNGNGVSDTVKVAFEKALVKPTQRHLTGTALVDNMETYISVLSANMNNKMFQVGTWTQIEDTWSFLQQVITRCTLESLFGTDLFKQYPGVVRDYWEFADATEGFVPGLPRYWVPSAASQVRDRLLEGLERWLKVNHSGSEFARIVDEDPTWDERKGSKLIQERDALFAGLKGIDLRGRAVELLSIMHEANSNTFPRVFWTLVELLRTPQLAKDLATRIDRYRPSQGAAYNISAITDLPLIDSLLAETTRLRVASIVAHIPSQSLKIGDHWLVPRNTPILMFSHDLALDTKAWEKARPSSVEKPLEDYWAERFILPNRSGSKANQRGQRNDASASLFSMEDLEPLNITMGRSQSLLLGKYYVRTLHAATLAILLSEFELQLCDPDLFDAVVPPVRETAFGMVKPLEKVAIRIRKHTKSGK</sequence>
<comment type="similarity">
    <text evidence="1">Belongs to the cytochrome P450 family.</text>
</comment>